<name>A0A2G8SB31_9APHY</name>
<feature type="transmembrane region" description="Helical" evidence="2">
    <location>
        <begin position="29"/>
        <end position="50"/>
    </location>
</feature>
<feature type="compositionally biased region" description="Low complexity" evidence="1">
    <location>
        <begin position="655"/>
        <end position="695"/>
    </location>
</feature>
<evidence type="ECO:0000256" key="2">
    <source>
        <dbReference type="SAM" id="Phobius"/>
    </source>
</evidence>
<evidence type="ECO:0000313" key="3">
    <source>
        <dbReference type="EMBL" id="PIL30969.1"/>
    </source>
</evidence>
<feature type="transmembrane region" description="Helical" evidence="2">
    <location>
        <begin position="486"/>
        <end position="504"/>
    </location>
</feature>
<evidence type="ECO:0000256" key="1">
    <source>
        <dbReference type="SAM" id="MobiDB-lite"/>
    </source>
</evidence>
<dbReference type="PANTHER" id="PTHR34391:SF2">
    <property type="entry name" value="TRP C-TERMINAL DOMAIN-CONTAINING PROTEIN"/>
    <property type="match status" value="1"/>
</dbReference>
<feature type="transmembrane region" description="Helical" evidence="2">
    <location>
        <begin position="320"/>
        <end position="338"/>
    </location>
</feature>
<accession>A0A2G8SB31</accession>
<dbReference type="STRING" id="1077348.A0A2G8SB31"/>
<evidence type="ECO:0000313" key="4">
    <source>
        <dbReference type="Proteomes" id="UP000230002"/>
    </source>
</evidence>
<feature type="transmembrane region" description="Helical" evidence="2">
    <location>
        <begin position="516"/>
        <end position="539"/>
    </location>
</feature>
<dbReference type="OrthoDB" id="2448307at2759"/>
<feature type="transmembrane region" description="Helical" evidence="2">
    <location>
        <begin position="399"/>
        <end position="419"/>
    </location>
</feature>
<feature type="transmembrane region" description="Helical" evidence="2">
    <location>
        <begin position="545"/>
        <end position="568"/>
    </location>
</feature>
<gene>
    <name evidence="3" type="ORF">GSI_07138</name>
</gene>
<dbReference type="Proteomes" id="UP000230002">
    <property type="component" value="Unassembled WGS sequence"/>
</dbReference>
<feature type="compositionally biased region" description="Polar residues" evidence="1">
    <location>
        <begin position="642"/>
        <end position="654"/>
    </location>
</feature>
<dbReference type="GO" id="GO:0005794">
    <property type="term" value="C:Golgi apparatus"/>
    <property type="evidence" value="ECO:0007669"/>
    <property type="project" value="TreeGrafter"/>
</dbReference>
<feature type="transmembrane region" description="Helical" evidence="2">
    <location>
        <begin position="345"/>
        <end position="364"/>
    </location>
</feature>
<feature type="transmembrane region" description="Helical" evidence="2">
    <location>
        <begin position="440"/>
        <end position="466"/>
    </location>
</feature>
<feature type="region of interest" description="Disordered" evidence="1">
    <location>
        <begin position="624"/>
        <end position="722"/>
    </location>
</feature>
<protein>
    <submittedName>
        <fullName evidence="3">Uncharacterized protein</fullName>
    </submittedName>
</protein>
<feature type="compositionally biased region" description="Polar residues" evidence="1">
    <location>
        <begin position="696"/>
        <end position="712"/>
    </location>
</feature>
<keyword evidence="4" id="KW-1185">Reference proteome</keyword>
<keyword evidence="2" id="KW-1133">Transmembrane helix</keyword>
<proteinExistence type="predicted"/>
<keyword evidence="2" id="KW-0472">Membrane</keyword>
<dbReference type="EMBL" id="AYKW01000013">
    <property type="protein sequence ID" value="PIL30969.1"/>
    <property type="molecule type" value="Genomic_DNA"/>
</dbReference>
<comment type="caution">
    <text evidence="3">The sequence shown here is derived from an EMBL/GenBank/DDBJ whole genome shotgun (WGS) entry which is preliminary data.</text>
</comment>
<keyword evidence="2" id="KW-0812">Transmembrane</keyword>
<dbReference type="PANTHER" id="PTHR34391">
    <property type="entry name" value="UPF0658 GOLGI APPARATUS MEMBRANE PROTEIN C1952.10C-RELATED"/>
    <property type="match status" value="1"/>
</dbReference>
<dbReference type="AlphaFoldDB" id="A0A2G8SB31"/>
<organism evidence="3 4">
    <name type="scientific">Ganoderma sinense ZZ0214-1</name>
    <dbReference type="NCBI Taxonomy" id="1077348"/>
    <lineage>
        <taxon>Eukaryota</taxon>
        <taxon>Fungi</taxon>
        <taxon>Dikarya</taxon>
        <taxon>Basidiomycota</taxon>
        <taxon>Agaricomycotina</taxon>
        <taxon>Agaricomycetes</taxon>
        <taxon>Polyporales</taxon>
        <taxon>Polyporaceae</taxon>
        <taxon>Ganoderma</taxon>
    </lineage>
</organism>
<dbReference type="InterPro" id="IPR040410">
    <property type="entry name" value="UPF0658_Golgi"/>
</dbReference>
<reference evidence="3 4" key="1">
    <citation type="journal article" date="2015" name="Sci. Rep.">
        <title>Chromosome-level genome map provides insights into diverse defense mechanisms in the medicinal fungus Ganoderma sinense.</title>
        <authorList>
            <person name="Zhu Y."/>
            <person name="Xu J."/>
            <person name="Sun C."/>
            <person name="Zhou S."/>
            <person name="Xu H."/>
            <person name="Nelson D.R."/>
            <person name="Qian J."/>
            <person name="Song J."/>
            <person name="Luo H."/>
            <person name="Xiang L."/>
            <person name="Li Y."/>
            <person name="Xu Z."/>
            <person name="Ji A."/>
            <person name="Wang L."/>
            <person name="Lu S."/>
            <person name="Hayward A."/>
            <person name="Sun W."/>
            <person name="Li X."/>
            <person name="Schwartz D.C."/>
            <person name="Wang Y."/>
            <person name="Chen S."/>
        </authorList>
    </citation>
    <scope>NUCLEOTIDE SEQUENCE [LARGE SCALE GENOMIC DNA]</scope>
    <source>
        <strain evidence="3 4">ZZ0214-1</strain>
    </source>
</reference>
<sequence length="722" mass="78244">MLFNAHHNPVVHCLKLFWDRVTFSRLTKIYFIFSVLHCIIQVIFQVQAFVANADAAKFLGNLIVQGNATDNGFAVYQTDLRMCETVPARALDVSSCPVVWDGHTAAKAVNNSSNNYAAADVSSSASAASFSLTSSAAIASISSAASSSSAAVAVSSNFTSGLLSPSVATARSSSSVISSTASTEPTISASLASASRQTQLSSFNKAPAISTTTITVQPSPTLKVSLPIGSQGISVTIGEDNFESDDEAGSDDEDEGLTFFHHQRRDPVLPETKIRLALDGNASVNLGGLNGIHETVLPRKCLYALNWPLDIVANTKREDIAFIAFQIWLLGMSLVALLNESIPHIVASLLTHILATAWGGFQIYNTEVFHRRFSTLTTQGACGINLLPSYWKDRSNAEIPSLALNVFALLVSAFLSWRLMKTFGWQTFKRVGASRTINRIYNLVLMFSIAIQLALFFVGASAAIWVDQVYNGNIGRLTMRPTFFKAVMITVLALLVPWLSVGWISVRKEYKIRMAIFLGVAVVVLAGWGSMFIAATFRWTYATWFFFRIMTTSAVVLALLVFILGIVCRINFGKGLTRYLNAQEELDDDYYPEKTYDSEKIDFPPNFEPVPTFSAMFGTGPEVPPPAQMRFGPRHMGPRFASNASSNPFDTPTESRSVSSSWLRPSTTTLNGSQSGSGSPPLSSAASLRSGSPTSLTRQTSVSSQMSANSAGSGRGKRWVIE</sequence>